<dbReference type="AlphaFoldDB" id="A0AAD5Z082"/>
<keyword evidence="10" id="KW-0449">Lipoprotein</keyword>
<evidence type="ECO:0000256" key="3">
    <source>
        <dbReference type="ARBA" id="ARBA00022475"/>
    </source>
</evidence>
<keyword evidence="7" id="KW-0378">Hydrolase</keyword>
<dbReference type="GO" id="GO:0046872">
    <property type="term" value="F:metal ion binding"/>
    <property type="evidence" value="ECO:0007669"/>
    <property type="project" value="UniProtKB-KW"/>
</dbReference>
<reference evidence="14" key="1">
    <citation type="submission" date="2022-07" db="EMBL/GenBank/DDBJ databases">
        <title>Genome Sequence of Leucocoprinus birnbaumii.</title>
        <authorList>
            <person name="Buettner E."/>
        </authorList>
    </citation>
    <scope>NUCLEOTIDE SEQUENCE</scope>
    <source>
        <strain evidence="14">VT141</strain>
    </source>
</reference>
<keyword evidence="15" id="KW-1185">Reference proteome</keyword>
<dbReference type="InterPro" id="IPR002509">
    <property type="entry name" value="NODB_dom"/>
</dbReference>
<keyword evidence="6 12" id="KW-0732">Signal</keyword>
<dbReference type="Proteomes" id="UP001213000">
    <property type="component" value="Unassembled WGS sequence"/>
</dbReference>
<dbReference type="GO" id="GO:0005886">
    <property type="term" value="C:plasma membrane"/>
    <property type="evidence" value="ECO:0007669"/>
    <property type="project" value="UniProtKB-SubCell"/>
</dbReference>
<feature type="signal peptide" evidence="12">
    <location>
        <begin position="1"/>
        <end position="17"/>
    </location>
</feature>
<dbReference type="PROSITE" id="PS51677">
    <property type="entry name" value="NODB"/>
    <property type="match status" value="1"/>
</dbReference>
<evidence type="ECO:0000256" key="8">
    <source>
        <dbReference type="ARBA" id="ARBA00023136"/>
    </source>
</evidence>
<keyword evidence="3" id="KW-1003">Cell membrane</keyword>
<sequence length="256" mass="27945">MLAKLAAVVTLAVLGLAAPSTEHVHKRALRVINNCNNDGDVALTFDDGPYNFEKDIVDVLDKNGAKGTFFYNGDNWACIYSEAMVSQVKYVYQHGHQIGSHTWDHDDLTTLQPANIGYQMWLTEQAIQRITGAYPAFFRPPFGNMNDNVKKVAASRGLSAVMWSFDSGDSTGASESQQEANFKGVAAKHPAPLLSLEHSTYDTTATVAQYAITQLKAAGYKNFVTVAECVGSSPYQNTTAPAKYDPSWTNLCFRSG</sequence>
<evidence type="ECO:0000256" key="12">
    <source>
        <dbReference type="SAM" id="SignalP"/>
    </source>
</evidence>
<dbReference type="PANTHER" id="PTHR46471:SF2">
    <property type="entry name" value="CHITIN DEACETYLASE-RELATED"/>
    <property type="match status" value="1"/>
</dbReference>
<proteinExistence type="predicted"/>
<feature type="chain" id="PRO_5042137768" description="NodB homology domain-containing protein" evidence="12">
    <location>
        <begin position="18"/>
        <end position="256"/>
    </location>
</feature>
<evidence type="ECO:0000256" key="11">
    <source>
        <dbReference type="ARBA" id="ARBA00023316"/>
    </source>
</evidence>
<evidence type="ECO:0000259" key="13">
    <source>
        <dbReference type="PROSITE" id="PS51677"/>
    </source>
</evidence>
<comment type="cofactor">
    <cofactor evidence="1">
        <name>Co(2+)</name>
        <dbReference type="ChEBI" id="CHEBI:48828"/>
    </cofactor>
</comment>
<accession>A0AAD5Z082</accession>
<comment type="subcellular location">
    <subcellularLocation>
        <location evidence="2">Cell membrane</location>
        <topology evidence="2">Lipid-anchor</topology>
        <topology evidence="2">GPI-anchor</topology>
    </subcellularLocation>
</comment>
<keyword evidence="5" id="KW-0479">Metal-binding</keyword>
<dbReference type="EMBL" id="JANIEX010000013">
    <property type="protein sequence ID" value="KAJ3576354.1"/>
    <property type="molecule type" value="Genomic_DNA"/>
</dbReference>
<evidence type="ECO:0000256" key="5">
    <source>
        <dbReference type="ARBA" id="ARBA00022723"/>
    </source>
</evidence>
<evidence type="ECO:0000256" key="4">
    <source>
        <dbReference type="ARBA" id="ARBA00022622"/>
    </source>
</evidence>
<dbReference type="GO" id="GO:0071555">
    <property type="term" value="P:cell wall organization"/>
    <property type="evidence" value="ECO:0007669"/>
    <property type="project" value="UniProtKB-KW"/>
</dbReference>
<evidence type="ECO:0000313" key="15">
    <source>
        <dbReference type="Proteomes" id="UP001213000"/>
    </source>
</evidence>
<comment type="caution">
    <text evidence="14">The sequence shown here is derived from an EMBL/GenBank/DDBJ whole genome shotgun (WGS) entry which is preliminary data.</text>
</comment>
<dbReference type="InterPro" id="IPR011330">
    <property type="entry name" value="Glyco_hydro/deAcase_b/a-brl"/>
</dbReference>
<evidence type="ECO:0000256" key="7">
    <source>
        <dbReference type="ARBA" id="ARBA00022801"/>
    </source>
</evidence>
<dbReference type="Gene3D" id="3.20.20.370">
    <property type="entry name" value="Glycoside hydrolase/deacetylase"/>
    <property type="match status" value="1"/>
</dbReference>
<evidence type="ECO:0000256" key="1">
    <source>
        <dbReference type="ARBA" id="ARBA00001941"/>
    </source>
</evidence>
<dbReference type="GO" id="GO:0098552">
    <property type="term" value="C:side of membrane"/>
    <property type="evidence" value="ECO:0007669"/>
    <property type="project" value="UniProtKB-KW"/>
</dbReference>
<dbReference type="Pfam" id="PF01522">
    <property type="entry name" value="Polysacc_deac_1"/>
    <property type="match status" value="1"/>
</dbReference>
<keyword evidence="9" id="KW-0119">Carbohydrate metabolism</keyword>
<keyword evidence="4" id="KW-0325">Glycoprotein</keyword>
<protein>
    <recommendedName>
        <fullName evidence="13">NodB homology domain-containing protein</fullName>
    </recommendedName>
</protein>
<evidence type="ECO:0000256" key="2">
    <source>
        <dbReference type="ARBA" id="ARBA00004609"/>
    </source>
</evidence>
<dbReference type="GO" id="GO:0016810">
    <property type="term" value="F:hydrolase activity, acting on carbon-nitrogen (but not peptide) bonds"/>
    <property type="evidence" value="ECO:0007669"/>
    <property type="project" value="InterPro"/>
</dbReference>
<dbReference type="PANTHER" id="PTHR46471">
    <property type="entry name" value="CHITIN DEACETYLASE"/>
    <property type="match status" value="1"/>
</dbReference>
<organism evidence="14 15">
    <name type="scientific">Leucocoprinus birnbaumii</name>
    <dbReference type="NCBI Taxonomy" id="56174"/>
    <lineage>
        <taxon>Eukaryota</taxon>
        <taxon>Fungi</taxon>
        <taxon>Dikarya</taxon>
        <taxon>Basidiomycota</taxon>
        <taxon>Agaricomycotina</taxon>
        <taxon>Agaricomycetes</taxon>
        <taxon>Agaricomycetidae</taxon>
        <taxon>Agaricales</taxon>
        <taxon>Agaricineae</taxon>
        <taxon>Agaricaceae</taxon>
        <taxon>Leucocoprinus</taxon>
    </lineage>
</organism>
<keyword evidence="8" id="KW-0472">Membrane</keyword>
<evidence type="ECO:0000256" key="9">
    <source>
        <dbReference type="ARBA" id="ARBA00023277"/>
    </source>
</evidence>
<keyword evidence="4" id="KW-0336">GPI-anchor</keyword>
<dbReference type="GO" id="GO:0005975">
    <property type="term" value="P:carbohydrate metabolic process"/>
    <property type="evidence" value="ECO:0007669"/>
    <property type="project" value="InterPro"/>
</dbReference>
<evidence type="ECO:0000256" key="10">
    <source>
        <dbReference type="ARBA" id="ARBA00023288"/>
    </source>
</evidence>
<name>A0AAD5Z082_9AGAR</name>
<feature type="domain" description="NodB homology" evidence="13">
    <location>
        <begin position="39"/>
        <end position="223"/>
    </location>
</feature>
<evidence type="ECO:0000256" key="6">
    <source>
        <dbReference type="ARBA" id="ARBA00022729"/>
    </source>
</evidence>
<gene>
    <name evidence="14" type="ORF">NP233_g478</name>
</gene>
<dbReference type="SUPFAM" id="SSF88713">
    <property type="entry name" value="Glycoside hydrolase/deacetylase"/>
    <property type="match status" value="1"/>
</dbReference>
<evidence type="ECO:0000313" key="14">
    <source>
        <dbReference type="EMBL" id="KAJ3576354.1"/>
    </source>
</evidence>
<keyword evidence="11" id="KW-0961">Cell wall biogenesis/degradation</keyword>